<keyword evidence="4" id="KW-1185">Reference proteome</keyword>
<dbReference type="InterPro" id="IPR051840">
    <property type="entry name" value="NifX/NifY_domain"/>
</dbReference>
<dbReference type="Pfam" id="PF02579">
    <property type="entry name" value="Nitro_FeMo-Co"/>
    <property type="match status" value="1"/>
</dbReference>
<dbReference type="AlphaFoldDB" id="B3QSD4"/>
<dbReference type="HOGENOM" id="CLU_104194_4_0_10"/>
<dbReference type="SUPFAM" id="SSF53146">
    <property type="entry name" value="Nitrogenase accessory factor-like"/>
    <property type="match status" value="1"/>
</dbReference>
<dbReference type="eggNOG" id="COG1433">
    <property type="taxonomic scope" value="Bacteria"/>
</dbReference>
<organism evidence="3 4">
    <name type="scientific">Chloroherpeton thalassium (strain ATCC 35110 / GB-78)</name>
    <dbReference type="NCBI Taxonomy" id="517418"/>
    <lineage>
        <taxon>Bacteria</taxon>
        <taxon>Pseudomonadati</taxon>
        <taxon>Chlorobiota</taxon>
        <taxon>Chlorobiia</taxon>
        <taxon>Chlorobiales</taxon>
        <taxon>Chloroherpetonaceae</taxon>
        <taxon>Chloroherpeton</taxon>
    </lineage>
</organism>
<feature type="domain" description="Dinitrogenase iron-molybdenum cofactor biosynthesis" evidence="2">
    <location>
        <begin position="11"/>
        <end position="100"/>
    </location>
</feature>
<reference evidence="3 4" key="1">
    <citation type="submission" date="2008-06" db="EMBL/GenBank/DDBJ databases">
        <title>Complete sequence of Chloroherpeton thalassium ATCC 35110.</title>
        <authorList>
            <consortium name="US DOE Joint Genome Institute"/>
            <person name="Lucas S."/>
            <person name="Copeland A."/>
            <person name="Lapidus A."/>
            <person name="Glavina del Rio T."/>
            <person name="Dalin E."/>
            <person name="Tice H."/>
            <person name="Bruce D."/>
            <person name="Goodwin L."/>
            <person name="Pitluck S."/>
            <person name="Schmutz J."/>
            <person name="Larimer F."/>
            <person name="Land M."/>
            <person name="Hauser L."/>
            <person name="Kyrpides N."/>
            <person name="Mikhailova N."/>
            <person name="Liu Z."/>
            <person name="Li T."/>
            <person name="Zhao F."/>
            <person name="Overmann J."/>
            <person name="Bryant D.A."/>
            <person name="Richardson P."/>
        </authorList>
    </citation>
    <scope>NUCLEOTIDE SEQUENCE [LARGE SCALE GENOMIC DNA]</scope>
    <source>
        <strain evidence="4">ATCC 35110 / GB-78</strain>
    </source>
</reference>
<dbReference type="Proteomes" id="UP000001208">
    <property type="component" value="Chromosome"/>
</dbReference>
<dbReference type="EMBL" id="CP001100">
    <property type="protein sequence ID" value="ACF12525.1"/>
    <property type="molecule type" value="Genomic_DNA"/>
</dbReference>
<dbReference type="PANTHER" id="PTHR33937:SF2">
    <property type="entry name" value="DINITROGENASE IRON-MOLYBDENUM COFACTOR BIOSYNTHESIS DOMAIN-CONTAINING PROTEIN"/>
    <property type="match status" value="1"/>
</dbReference>
<dbReference type="PANTHER" id="PTHR33937">
    <property type="entry name" value="IRON-MOLYBDENUM PROTEIN-RELATED-RELATED"/>
    <property type="match status" value="1"/>
</dbReference>
<accession>B3QSD4</accession>
<dbReference type="InterPro" id="IPR036105">
    <property type="entry name" value="DiNase_FeMo-co_biosyn_sf"/>
</dbReference>
<dbReference type="InterPro" id="IPR003731">
    <property type="entry name" value="Di-Nase_FeMo-co_biosynth"/>
</dbReference>
<dbReference type="Gene3D" id="3.30.420.130">
    <property type="entry name" value="Dinitrogenase iron-molybdenum cofactor biosynthesis domain"/>
    <property type="match status" value="1"/>
</dbReference>
<dbReference type="RefSeq" id="WP_012498609.1">
    <property type="nucleotide sequence ID" value="NC_011026.1"/>
</dbReference>
<dbReference type="OrthoDB" id="9797941at2"/>
<feature type="compositionally biased region" description="Basic and acidic residues" evidence="1">
    <location>
        <begin position="109"/>
        <end position="127"/>
    </location>
</feature>
<dbReference type="STRING" id="517418.Ctha_0054"/>
<evidence type="ECO:0000313" key="3">
    <source>
        <dbReference type="EMBL" id="ACF12525.1"/>
    </source>
</evidence>
<feature type="region of interest" description="Disordered" evidence="1">
    <location>
        <begin position="106"/>
        <end position="127"/>
    </location>
</feature>
<evidence type="ECO:0000259" key="2">
    <source>
        <dbReference type="Pfam" id="PF02579"/>
    </source>
</evidence>
<evidence type="ECO:0000256" key="1">
    <source>
        <dbReference type="SAM" id="MobiDB-lite"/>
    </source>
</evidence>
<sequence>MLIAVASQNRKEITGHTGRCHRFWIYEMVDGKIQQKEFLELSKEQSFHYASVHEAHELDRVDVLICGGLGQGLVQKLARKNITVISTMEKDIEKAIADYLSGSLSQLSPEEHDHDDDHDHDHHHDSNETTFVQLSAGLNAFDADGNAPDKEGNCHHQSGCNHDDHHGEKSHGGSCHH</sequence>
<dbReference type="KEGG" id="cts:Ctha_0054"/>
<evidence type="ECO:0000313" key="4">
    <source>
        <dbReference type="Proteomes" id="UP000001208"/>
    </source>
</evidence>
<proteinExistence type="predicted"/>
<protein>
    <submittedName>
        <fullName evidence="3">Dinitrogenase iron-molybdenum cofactor biosynthesis protein</fullName>
    </submittedName>
</protein>
<name>B3QSD4_CHLT3</name>
<gene>
    <name evidence="3" type="ordered locus">Ctha_0054</name>
</gene>